<dbReference type="InterPro" id="IPR016461">
    <property type="entry name" value="COMT-like"/>
</dbReference>
<dbReference type="RefSeq" id="WP_208812735.1">
    <property type="nucleotide sequence ID" value="NZ_WVUH01000051.1"/>
</dbReference>
<dbReference type="EMBL" id="WVUH01000051">
    <property type="protein sequence ID" value="MBO4206104.1"/>
    <property type="molecule type" value="Genomic_DNA"/>
</dbReference>
<dbReference type="PANTHER" id="PTHR43712:SF2">
    <property type="entry name" value="O-METHYLTRANSFERASE CICE"/>
    <property type="match status" value="1"/>
</dbReference>
<dbReference type="GO" id="GO:0008168">
    <property type="term" value="F:methyltransferase activity"/>
    <property type="evidence" value="ECO:0007669"/>
    <property type="project" value="UniProtKB-KW"/>
</dbReference>
<dbReference type="InterPro" id="IPR012967">
    <property type="entry name" value="COMT_dimerisation"/>
</dbReference>
<dbReference type="Proteomes" id="UP000823521">
    <property type="component" value="Unassembled WGS sequence"/>
</dbReference>
<dbReference type="Gene3D" id="1.10.287.1350">
    <property type="match status" value="1"/>
</dbReference>
<evidence type="ECO:0000256" key="2">
    <source>
        <dbReference type="ARBA" id="ARBA00022679"/>
    </source>
</evidence>
<dbReference type="Pfam" id="PF00891">
    <property type="entry name" value="Methyltransf_2"/>
    <property type="match status" value="1"/>
</dbReference>
<dbReference type="PANTHER" id="PTHR43712">
    <property type="entry name" value="PUTATIVE (AFU_ORTHOLOGUE AFUA_4G14580)-RELATED"/>
    <property type="match status" value="1"/>
</dbReference>
<evidence type="ECO:0000313" key="7">
    <source>
        <dbReference type="Proteomes" id="UP000823521"/>
    </source>
</evidence>
<dbReference type="InterPro" id="IPR036388">
    <property type="entry name" value="WH-like_DNA-bd_sf"/>
</dbReference>
<evidence type="ECO:0000256" key="1">
    <source>
        <dbReference type="ARBA" id="ARBA00022603"/>
    </source>
</evidence>
<dbReference type="Gene3D" id="1.10.10.10">
    <property type="entry name" value="Winged helix-like DNA-binding domain superfamily/Winged helix DNA-binding domain"/>
    <property type="match status" value="1"/>
</dbReference>
<protein>
    <submittedName>
        <fullName evidence="6">Methyltransferase</fullName>
    </submittedName>
</protein>
<evidence type="ECO:0000259" key="5">
    <source>
        <dbReference type="Pfam" id="PF08100"/>
    </source>
</evidence>
<keyword evidence="3" id="KW-0949">S-adenosyl-L-methionine</keyword>
<proteinExistence type="predicted"/>
<dbReference type="PIRSF" id="PIRSF005739">
    <property type="entry name" value="O-mtase"/>
    <property type="match status" value="1"/>
</dbReference>
<accession>A0ABS3VP05</accession>
<evidence type="ECO:0000313" key="6">
    <source>
        <dbReference type="EMBL" id="MBO4206104.1"/>
    </source>
</evidence>
<evidence type="ECO:0000256" key="3">
    <source>
        <dbReference type="ARBA" id="ARBA00022691"/>
    </source>
</evidence>
<dbReference type="SUPFAM" id="SSF53335">
    <property type="entry name" value="S-adenosyl-L-methionine-dependent methyltransferases"/>
    <property type="match status" value="1"/>
</dbReference>
<keyword evidence="2" id="KW-0808">Transferase</keyword>
<keyword evidence="1 6" id="KW-0489">Methyltransferase</keyword>
<keyword evidence="7" id="KW-1185">Reference proteome</keyword>
<organism evidence="6 7">
    <name type="scientific">Micromonospora echinofusca</name>
    <dbReference type="NCBI Taxonomy" id="47858"/>
    <lineage>
        <taxon>Bacteria</taxon>
        <taxon>Bacillati</taxon>
        <taxon>Actinomycetota</taxon>
        <taxon>Actinomycetes</taxon>
        <taxon>Micromonosporales</taxon>
        <taxon>Micromonosporaceae</taxon>
        <taxon>Micromonospora</taxon>
    </lineage>
</organism>
<feature type="domain" description="O-methyltransferase dimerisation" evidence="5">
    <location>
        <begin position="11"/>
        <end position="84"/>
    </location>
</feature>
<feature type="domain" description="O-methyltransferase C-terminal" evidence="4">
    <location>
        <begin position="110"/>
        <end position="319"/>
    </location>
</feature>
<dbReference type="InterPro" id="IPR036390">
    <property type="entry name" value="WH_DNA-bd_sf"/>
</dbReference>
<dbReference type="Gene3D" id="3.40.50.150">
    <property type="entry name" value="Vaccinia Virus protein VP39"/>
    <property type="match status" value="1"/>
</dbReference>
<dbReference type="PROSITE" id="PS51683">
    <property type="entry name" value="SAM_OMT_II"/>
    <property type="match status" value="1"/>
</dbReference>
<dbReference type="CDD" id="cd02440">
    <property type="entry name" value="AdoMet_MTases"/>
    <property type="match status" value="1"/>
</dbReference>
<name>A0ABS3VP05_MICEH</name>
<evidence type="ECO:0000259" key="4">
    <source>
        <dbReference type="Pfam" id="PF00891"/>
    </source>
</evidence>
<reference evidence="6 7" key="1">
    <citation type="submission" date="2019-12" db="EMBL/GenBank/DDBJ databases">
        <title>Whole genome sequencing of endophytic Actinobacterium Micromonospora sp. MPMI6T.</title>
        <authorList>
            <person name="Evv R."/>
            <person name="Podile A.R."/>
        </authorList>
    </citation>
    <scope>NUCLEOTIDE SEQUENCE [LARGE SCALE GENOMIC DNA]</scope>
    <source>
        <strain evidence="6 7">MPMI6</strain>
    </source>
</reference>
<dbReference type="InterPro" id="IPR029063">
    <property type="entry name" value="SAM-dependent_MTases_sf"/>
</dbReference>
<dbReference type="SUPFAM" id="SSF46785">
    <property type="entry name" value="Winged helix' DNA-binding domain"/>
    <property type="match status" value="1"/>
</dbReference>
<dbReference type="InterPro" id="IPR001077">
    <property type="entry name" value="COMT_C"/>
</dbReference>
<dbReference type="Pfam" id="PF08100">
    <property type="entry name" value="Dimerisation"/>
    <property type="match status" value="1"/>
</dbReference>
<gene>
    <name evidence="6" type="ORF">GSF22_08800</name>
</gene>
<sequence>MGGDGRMPSVLELVFGYTAAKMIDVAARLNLADHLAHGPRTVADLAAVTGAHEQSLYRLLRGLACFGVAEQTGPDTFALGPLGQQLRSDTPDSIRSMVMLLCADETWRSWGELEYSVRSGQPAWDQVNGVSNFEFLAKNPEKAAVFNAAMAEFTRAAAPGIVGRHDFTRYGTIVDIGGGDGSLLAEVLKAAPTTRGTLFDLPAGLAEAAGTLEAAGVADRVTVTAGDFFASVPKGADAYLLKSVLHDWDDEKAAQILRACRRAMATDGVVLAVEPVLPPLVAGPAAVGVVMSDLNMLVNTGGRERTLAEFRALFTAAGLNLVAVSGQDADFCVLEGRVA</sequence>
<comment type="caution">
    <text evidence="6">The sequence shown here is derived from an EMBL/GenBank/DDBJ whole genome shotgun (WGS) entry which is preliminary data.</text>
</comment>
<dbReference type="GO" id="GO:0032259">
    <property type="term" value="P:methylation"/>
    <property type="evidence" value="ECO:0007669"/>
    <property type="project" value="UniProtKB-KW"/>
</dbReference>